<reference evidence="2" key="1">
    <citation type="submission" date="2020-10" db="EMBL/GenBank/DDBJ databases">
        <title>Ca. Dormibacterota MAGs.</title>
        <authorList>
            <person name="Montgomery K."/>
        </authorList>
    </citation>
    <scope>NUCLEOTIDE SEQUENCE [LARGE SCALE GENOMIC DNA]</scope>
    <source>
        <strain evidence="2">SC8812_S17_10</strain>
    </source>
</reference>
<protein>
    <recommendedName>
        <fullName evidence="1">ABM domain-containing protein</fullName>
    </recommendedName>
</protein>
<name>A0A934NBE5_9BACT</name>
<sequence length="88" mass="10604">MLVIFRTRSDDWDTFRDTIHDNLDRMRSMGLRRIEAYRNRKHADEWVMLQEWPDKSTFDEFAKDIGPALDRKAGVRWTDVSTWQESAL</sequence>
<evidence type="ECO:0000259" key="1">
    <source>
        <dbReference type="Pfam" id="PF03992"/>
    </source>
</evidence>
<comment type="caution">
    <text evidence="2">The sequence shown here is derived from an EMBL/GenBank/DDBJ whole genome shotgun (WGS) entry which is preliminary data.</text>
</comment>
<dbReference type="RefSeq" id="WP_338204746.1">
    <property type="nucleotide sequence ID" value="NZ_JAEKNR010000217.1"/>
</dbReference>
<proteinExistence type="predicted"/>
<accession>A0A934NBE5</accession>
<dbReference type="AlphaFoldDB" id="A0A934NBE5"/>
<dbReference type="SUPFAM" id="SSF54909">
    <property type="entry name" value="Dimeric alpha+beta barrel"/>
    <property type="match status" value="1"/>
</dbReference>
<dbReference type="Pfam" id="PF03992">
    <property type="entry name" value="ABM"/>
    <property type="match status" value="1"/>
</dbReference>
<evidence type="ECO:0000313" key="3">
    <source>
        <dbReference type="Proteomes" id="UP000612893"/>
    </source>
</evidence>
<organism evidence="2 3">
    <name type="scientific">Candidatus Nephthysia bennettiae</name>
    <dbReference type="NCBI Taxonomy" id="3127016"/>
    <lineage>
        <taxon>Bacteria</taxon>
        <taxon>Bacillati</taxon>
        <taxon>Candidatus Dormiibacterota</taxon>
        <taxon>Candidatus Dormibacteria</taxon>
        <taxon>Candidatus Dormibacterales</taxon>
        <taxon>Candidatus Dormibacteraceae</taxon>
        <taxon>Candidatus Nephthysia</taxon>
    </lineage>
</organism>
<dbReference type="EMBL" id="JAEKNR010000217">
    <property type="protein sequence ID" value="MBJ7600784.1"/>
    <property type="molecule type" value="Genomic_DNA"/>
</dbReference>
<gene>
    <name evidence="2" type="ORF">JF922_22275</name>
</gene>
<dbReference type="InterPro" id="IPR011008">
    <property type="entry name" value="Dimeric_a/b-barrel"/>
</dbReference>
<dbReference type="Proteomes" id="UP000612893">
    <property type="component" value="Unassembled WGS sequence"/>
</dbReference>
<dbReference type="InterPro" id="IPR007138">
    <property type="entry name" value="ABM_dom"/>
</dbReference>
<evidence type="ECO:0000313" key="2">
    <source>
        <dbReference type="EMBL" id="MBJ7600784.1"/>
    </source>
</evidence>
<feature type="domain" description="ABM" evidence="1">
    <location>
        <begin position="5"/>
        <end position="62"/>
    </location>
</feature>
<keyword evidence="3" id="KW-1185">Reference proteome</keyword>